<dbReference type="PANTHER" id="PTHR43669:SF3">
    <property type="entry name" value="ALCOHOL DEHYDROGENASE, PUTATIVE (AFU_ORTHOLOGUE AFUA_3G03445)-RELATED"/>
    <property type="match status" value="1"/>
</dbReference>
<dbReference type="PRINTS" id="PR00081">
    <property type="entry name" value="GDHRDH"/>
</dbReference>
<keyword evidence="4" id="KW-1185">Reference proteome</keyword>
<reference evidence="3 4" key="1">
    <citation type="submission" date="2023-08" db="EMBL/GenBank/DDBJ databases">
        <title>Implementing the SeqCode for naming new Mesorhizobium species isolated from Vachellia karroo root nodules.</title>
        <authorList>
            <person name="Van Lill M."/>
        </authorList>
    </citation>
    <scope>NUCLEOTIDE SEQUENCE [LARGE SCALE GENOMIC DNA]</scope>
    <source>
        <strain evidence="3 4">VK24D</strain>
    </source>
</reference>
<dbReference type="SUPFAM" id="SSF51735">
    <property type="entry name" value="NAD(P)-binding Rossmann-fold domains"/>
    <property type="match status" value="1"/>
</dbReference>
<proteinExistence type="inferred from homology"/>
<dbReference type="EC" id="1.-.-.-" evidence="3"/>
<protein>
    <submittedName>
        <fullName evidence="3">SDR family oxidoreductase</fullName>
        <ecNumber evidence="3">1.-.-.-</ecNumber>
    </submittedName>
</protein>
<organism evidence="3 4">
    <name type="scientific">Mesorhizobium album</name>
    <dbReference type="NCBI Taxonomy" id="3072314"/>
    <lineage>
        <taxon>Bacteria</taxon>
        <taxon>Pseudomonadati</taxon>
        <taxon>Pseudomonadota</taxon>
        <taxon>Alphaproteobacteria</taxon>
        <taxon>Hyphomicrobiales</taxon>
        <taxon>Phyllobacteriaceae</taxon>
        <taxon>Mesorhizobium</taxon>
    </lineage>
</organism>
<dbReference type="InterPro" id="IPR002347">
    <property type="entry name" value="SDR_fam"/>
</dbReference>
<dbReference type="InterPro" id="IPR036291">
    <property type="entry name" value="NAD(P)-bd_dom_sf"/>
</dbReference>
<evidence type="ECO:0000256" key="2">
    <source>
        <dbReference type="ARBA" id="ARBA00023002"/>
    </source>
</evidence>
<comment type="caution">
    <text evidence="3">The sequence shown here is derived from an EMBL/GenBank/DDBJ whole genome shotgun (WGS) entry which is preliminary data.</text>
</comment>
<sequence>MLLENKTAIIYGAGGAIGGAVARTFAREGANVFLSGRTLSKVERVAEEIRAAGGTAEAFQVDALDERAVEDHVAKVFATTGRLDVSFNGITAVPQPGTQGIPIANLSVDAFVAPITLYLRSHFLTARAAAWRMAEQGSGVLLMNTPEPARLGAGLVGGMGPAWAAMEAFNRNLSAEFGARGVRAVCIRSTGMPETETIDIVFELHAQAMRIPREQFQGFIESLTHRKRSSKVSEVAEVAAFLASDRGSGMTGTVANLTGGLIVD</sequence>
<gene>
    <name evidence="3" type="ORF">RFN28_31955</name>
</gene>
<dbReference type="Pfam" id="PF13561">
    <property type="entry name" value="adh_short_C2"/>
    <property type="match status" value="1"/>
</dbReference>
<evidence type="ECO:0000313" key="3">
    <source>
        <dbReference type="EMBL" id="MDX8483038.1"/>
    </source>
</evidence>
<dbReference type="RefSeq" id="WP_320291146.1">
    <property type="nucleotide sequence ID" value="NZ_JAVIIW010000065.1"/>
</dbReference>
<evidence type="ECO:0000256" key="1">
    <source>
        <dbReference type="ARBA" id="ARBA00006484"/>
    </source>
</evidence>
<dbReference type="GO" id="GO:0016491">
    <property type="term" value="F:oxidoreductase activity"/>
    <property type="evidence" value="ECO:0007669"/>
    <property type="project" value="UniProtKB-KW"/>
</dbReference>
<dbReference type="PANTHER" id="PTHR43669">
    <property type="entry name" value="5-KETO-D-GLUCONATE 5-REDUCTASE"/>
    <property type="match status" value="1"/>
</dbReference>
<dbReference type="Gene3D" id="3.40.50.720">
    <property type="entry name" value="NAD(P)-binding Rossmann-like Domain"/>
    <property type="match status" value="1"/>
</dbReference>
<dbReference type="EMBL" id="JAVIIW010000065">
    <property type="protein sequence ID" value="MDX8483038.1"/>
    <property type="molecule type" value="Genomic_DNA"/>
</dbReference>
<keyword evidence="2 3" id="KW-0560">Oxidoreductase</keyword>
<accession>A0ABU4Y9P6</accession>
<dbReference type="Proteomes" id="UP001287059">
    <property type="component" value="Unassembled WGS sequence"/>
</dbReference>
<name>A0ABU4Y9P6_9HYPH</name>
<evidence type="ECO:0000313" key="4">
    <source>
        <dbReference type="Proteomes" id="UP001287059"/>
    </source>
</evidence>
<comment type="similarity">
    <text evidence="1">Belongs to the short-chain dehydrogenases/reductases (SDR) family.</text>
</comment>
<dbReference type="CDD" id="cd05233">
    <property type="entry name" value="SDR_c"/>
    <property type="match status" value="1"/>
</dbReference>